<evidence type="ECO:0000313" key="3">
    <source>
        <dbReference type="Proteomes" id="UP000317650"/>
    </source>
</evidence>
<protein>
    <submittedName>
        <fullName evidence="2">Uncharacterized protein</fullName>
    </submittedName>
</protein>
<dbReference type="STRING" id="52838.A0A4S8JNQ5"/>
<feature type="compositionally biased region" description="Basic and acidic residues" evidence="1">
    <location>
        <begin position="243"/>
        <end position="253"/>
    </location>
</feature>
<organism evidence="2 3">
    <name type="scientific">Musa balbisiana</name>
    <name type="common">Banana</name>
    <dbReference type="NCBI Taxonomy" id="52838"/>
    <lineage>
        <taxon>Eukaryota</taxon>
        <taxon>Viridiplantae</taxon>
        <taxon>Streptophyta</taxon>
        <taxon>Embryophyta</taxon>
        <taxon>Tracheophyta</taxon>
        <taxon>Spermatophyta</taxon>
        <taxon>Magnoliopsida</taxon>
        <taxon>Liliopsida</taxon>
        <taxon>Zingiberales</taxon>
        <taxon>Musaceae</taxon>
        <taxon>Musa</taxon>
    </lineage>
</organism>
<evidence type="ECO:0000313" key="2">
    <source>
        <dbReference type="EMBL" id="THU63114.1"/>
    </source>
</evidence>
<dbReference type="AlphaFoldDB" id="A0A4S8JNQ5"/>
<feature type="region of interest" description="Disordered" evidence="1">
    <location>
        <begin position="159"/>
        <end position="214"/>
    </location>
</feature>
<keyword evidence="3" id="KW-1185">Reference proteome</keyword>
<feature type="region of interest" description="Disordered" evidence="1">
    <location>
        <begin position="243"/>
        <end position="284"/>
    </location>
</feature>
<dbReference type="EMBL" id="PYDT01000004">
    <property type="protein sequence ID" value="THU63114.1"/>
    <property type="molecule type" value="Genomic_DNA"/>
</dbReference>
<sequence>MNESTQDRHETRVVMRVTGFTRSILLGKHQGFILVESVCLPIALLFGVTDSPRSRSILGLIPSGTQATRCPPLIDAARAGPEVEGAIGSPSRRENPIARSSLPLSSPRLIVFSSRFDVFPNLERKSPYFSHADELVQQDAEKTPIEKFGFIFQRNSHGSMREKLKMSERSRDRENEGGRDKERDWDREKERDSSRLGRKERGQDREKERNRDRRRDYERGRITNDERGRDKFDEWDRFHNRDNDRQKFDIEKEKRHKHRSRSRSKDRFSKRTKSRSPSPSKSPILMFVPWSNEVTRQTLRRSLWHPVEAR</sequence>
<accession>A0A4S8JNQ5</accession>
<dbReference type="Proteomes" id="UP000317650">
    <property type="component" value="Chromosome 1"/>
</dbReference>
<comment type="caution">
    <text evidence="2">The sequence shown here is derived from an EMBL/GenBank/DDBJ whole genome shotgun (WGS) entry which is preliminary data.</text>
</comment>
<gene>
    <name evidence="2" type="ORF">C4D60_Mb01t12320</name>
</gene>
<reference evidence="2 3" key="1">
    <citation type="journal article" date="2019" name="Nat. Plants">
        <title>Genome sequencing of Musa balbisiana reveals subgenome evolution and function divergence in polyploid bananas.</title>
        <authorList>
            <person name="Yao X."/>
        </authorList>
    </citation>
    <scope>NUCLEOTIDE SEQUENCE [LARGE SCALE GENOMIC DNA]</scope>
    <source>
        <strain evidence="3">cv. DH-PKW</strain>
        <tissue evidence="2">Leaves</tissue>
    </source>
</reference>
<proteinExistence type="predicted"/>
<evidence type="ECO:0000256" key="1">
    <source>
        <dbReference type="SAM" id="MobiDB-lite"/>
    </source>
</evidence>
<name>A0A4S8JNQ5_MUSBA</name>